<evidence type="ECO:0000256" key="54">
    <source>
        <dbReference type="ARBA" id="ARBA00048935"/>
    </source>
</evidence>
<dbReference type="EC" id="1.3.1.39" evidence="2"/>
<evidence type="ECO:0000256" key="63">
    <source>
        <dbReference type="ARBA" id="ARBA00049533"/>
    </source>
</evidence>
<evidence type="ECO:0000256" key="29">
    <source>
        <dbReference type="ARBA" id="ARBA00023399"/>
    </source>
</evidence>
<comment type="catalytic activity">
    <reaction evidence="51">
        <text>a 2,3-saturated acyl-[ACP] + NADP(+) = a (2E)-enoyl-[ACP] + NADPH + H(+)</text>
        <dbReference type="Rhea" id="RHEA:22564"/>
        <dbReference type="Rhea" id="RHEA-COMP:9925"/>
        <dbReference type="Rhea" id="RHEA-COMP:9926"/>
        <dbReference type="ChEBI" id="CHEBI:15378"/>
        <dbReference type="ChEBI" id="CHEBI:57783"/>
        <dbReference type="ChEBI" id="CHEBI:58349"/>
        <dbReference type="ChEBI" id="CHEBI:78784"/>
        <dbReference type="ChEBI" id="CHEBI:78785"/>
        <dbReference type="EC" id="1.3.1.39"/>
    </reaction>
    <physiologicalReaction direction="right-to-left" evidence="51">
        <dbReference type="Rhea" id="RHEA:22566"/>
    </physiologicalReaction>
</comment>
<keyword evidence="13" id="KW-0378">Hydrolase</keyword>
<gene>
    <name evidence="68" type="primary">FASN</name>
    <name evidence="68" type="ORF">TNCT_649511</name>
</gene>
<dbReference type="Gene3D" id="3.40.47.10">
    <property type="match status" value="1"/>
</dbReference>
<evidence type="ECO:0000256" key="8">
    <source>
        <dbReference type="ARBA" id="ARBA00022450"/>
    </source>
</evidence>
<evidence type="ECO:0000256" key="49">
    <source>
        <dbReference type="ARBA" id="ARBA00048506"/>
    </source>
</evidence>
<dbReference type="PANTHER" id="PTHR43775">
    <property type="entry name" value="FATTY ACID SYNTHASE"/>
    <property type="match status" value="1"/>
</dbReference>
<dbReference type="InterPro" id="IPR009081">
    <property type="entry name" value="PP-bd_ACP"/>
</dbReference>
<dbReference type="InterPro" id="IPR042104">
    <property type="entry name" value="PKS_dehydratase_sf"/>
</dbReference>
<comment type="catalytic activity">
    <reaction evidence="30">
        <text>(3R)-hydroxyhexadecanoyl-[ACP] = (2E)-hexadecenoyl-[ACP] + H2O</text>
        <dbReference type="Rhea" id="RHEA:41908"/>
        <dbReference type="Rhea" id="RHEA-COMP:9650"/>
        <dbReference type="Rhea" id="RHEA-COMP:9651"/>
        <dbReference type="ChEBI" id="CHEBI:15377"/>
        <dbReference type="ChEBI" id="CHEBI:78480"/>
        <dbReference type="ChEBI" id="CHEBI:78481"/>
    </reaction>
    <physiologicalReaction direction="left-to-right" evidence="30">
        <dbReference type="Rhea" id="RHEA:41909"/>
    </physiologicalReaction>
</comment>
<evidence type="ECO:0000256" key="26">
    <source>
        <dbReference type="ARBA" id="ARBA00023388"/>
    </source>
</evidence>
<keyword evidence="10" id="KW-0597">Phosphoprotein</keyword>
<dbReference type="SMART" id="SM00825">
    <property type="entry name" value="PKS_KS"/>
    <property type="match status" value="1"/>
</dbReference>
<comment type="catalytic activity">
    <reaction evidence="46">
        <text>(2E)-dodecenoyl-[ACP] + NADPH + H(+) = dodecanoyl-[ACP] + NADP(+)</text>
        <dbReference type="Rhea" id="RHEA:41880"/>
        <dbReference type="Rhea" id="RHEA-COMP:9643"/>
        <dbReference type="Rhea" id="RHEA-COMP:9644"/>
        <dbReference type="ChEBI" id="CHEBI:15378"/>
        <dbReference type="ChEBI" id="CHEBI:57783"/>
        <dbReference type="ChEBI" id="CHEBI:58349"/>
        <dbReference type="ChEBI" id="CHEBI:65264"/>
        <dbReference type="ChEBI" id="CHEBI:78472"/>
    </reaction>
    <physiologicalReaction direction="left-to-right" evidence="46">
        <dbReference type="Rhea" id="RHEA:41881"/>
    </physiologicalReaction>
</comment>
<dbReference type="EC" id="1.1.1.100" evidence="5"/>
<evidence type="ECO:0000256" key="24">
    <source>
        <dbReference type="ARBA" id="ARBA00023351"/>
    </source>
</evidence>
<dbReference type="GO" id="GO:0141148">
    <property type="term" value="F:enoyl-[acyl-carrier-protein] reductase (NADPH) activity"/>
    <property type="evidence" value="ECO:0007669"/>
    <property type="project" value="UniProtKB-EC"/>
</dbReference>
<evidence type="ECO:0000256" key="15">
    <source>
        <dbReference type="ARBA" id="ARBA00022857"/>
    </source>
</evidence>
<dbReference type="Pfam" id="PF16197">
    <property type="entry name" value="KAsynt_C_assoc"/>
    <property type="match status" value="1"/>
</dbReference>
<comment type="catalytic activity">
    <reaction evidence="35">
        <text>hexanoyl-[ACP] + malonyl-[ACP] + H(+) = 3-oxooctanoyl-[ACP] + holo-[ACP] + CO2</text>
        <dbReference type="Rhea" id="RHEA:41836"/>
        <dbReference type="Rhea" id="RHEA-COMP:9623"/>
        <dbReference type="Rhea" id="RHEA-COMP:9632"/>
        <dbReference type="Rhea" id="RHEA-COMP:9633"/>
        <dbReference type="Rhea" id="RHEA-COMP:9685"/>
        <dbReference type="ChEBI" id="CHEBI:15378"/>
        <dbReference type="ChEBI" id="CHEBI:16526"/>
        <dbReference type="ChEBI" id="CHEBI:64479"/>
        <dbReference type="ChEBI" id="CHEBI:78449"/>
        <dbReference type="ChEBI" id="CHEBI:78459"/>
        <dbReference type="ChEBI" id="CHEBI:78460"/>
    </reaction>
    <physiologicalReaction direction="left-to-right" evidence="35">
        <dbReference type="Rhea" id="RHEA:41837"/>
    </physiologicalReaction>
</comment>
<keyword evidence="21" id="KW-0275">Fatty acid biosynthesis</keyword>
<evidence type="ECO:0000256" key="57">
    <source>
        <dbReference type="ARBA" id="ARBA00049171"/>
    </source>
</evidence>
<evidence type="ECO:0000313" key="69">
    <source>
        <dbReference type="Proteomes" id="UP000887116"/>
    </source>
</evidence>
<evidence type="ECO:0000256" key="25">
    <source>
        <dbReference type="ARBA" id="ARBA00023373"/>
    </source>
</evidence>
<comment type="catalytic activity">
    <reaction evidence="39">
        <text>(2E)-butenoyl-[ACP] + NADPH + H(+) = butanoyl-[ACP] + NADP(+)</text>
        <dbReference type="Rhea" id="RHEA:41812"/>
        <dbReference type="Rhea" id="RHEA-COMP:9627"/>
        <dbReference type="Rhea" id="RHEA-COMP:9628"/>
        <dbReference type="ChEBI" id="CHEBI:15378"/>
        <dbReference type="ChEBI" id="CHEBI:57783"/>
        <dbReference type="ChEBI" id="CHEBI:58349"/>
        <dbReference type="ChEBI" id="CHEBI:78453"/>
        <dbReference type="ChEBI" id="CHEBI:78454"/>
    </reaction>
    <physiologicalReaction direction="left-to-right" evidence="39">
        <dbReference type="Rhea" id="RHEA:41813"/>
    </physiologicalReaction>
</comment>
<keyword evidence="17" id="KW-0007">Acetylation</keyword>
<dbReference type="SUPFAM" id="SSF51735">
    <property type="entry name" value="NAD(P)-binding Rossmann-fold domains"/>
    <property type="match status" value="2"/>
</dbReference>
<dbReference type="EC" id="2.3.1.41" evidence="6"/>
<comment type="catalytic activity">
    <reaction evidence="63">
        <text>octanoyl-[ACP] + malonyl-[ACP] + H(+) = 3-oxodecanoyl-[ACP] + holo-[ACP] + CO2</text>
        <dbReference type="Rhea" id="RHEA:41852"/>
        <dbReference type="Rhea" id="RHEA-COMP:9623"/>
        <dbReference type="Rhea" id="RHEA-COMP:9636"/>
        <dbReference type="Rhea" id="RHEA-COMP:9637"/>
        <dbReference type="Rhea" id="RHEA-COMP:9685"/>
        <dbReference type="ChEBI" id="CHEBI:15378"/>
        <dbReference type="ChEBI" id="CHEBI:16526"/>
        <dbReference type="ChEBI" id="CHEBI:64479"/>
        <dbReference type="ChEBI" id="CHEBI:78449"/>
        <dbReference type="ChEBI" id="CHEBI:78463"/>
        <dbReference type="ChEBI" id="CHEBI:78464"/>
    </reaction>
    <physiologicalReaction direction="left-to-right" evidence="63">
        <dbReference type="Rhea" id="RHEA:41853"/>
    </physiologicalReaction>
</comment>
<keyword evidence="69" id="KW-1185">Reference proteome</keyword>
<dbReference type="SMART" id="SM00829">
    <property type="entry name" value="PKS_ER"/>
    <property type="match status" value="1"/>
</dbReference>
<evidence type="ECO:0000256" key="31">
    <source>
        <dbReference type="ARBA" id="ARBA00023402"/>
    </source>
</evidence>
<dbReference type="GO" id="GO:0019171">
    <property type="term" value="F:(3R)-hydroxyacyl-[acyl-carrier-protein] dehydratase activity"/>
    <property type="evidence" value="ECO:0007669"/>
    <property type="project" value="UniProtKB-EC"/>
</dbReference>
<dbReference type="InterPro" id="IPR014031">
    <property type="entry name" value="Ketoacyl_synth_C"/>
</dbReference>
<dbReference type="Gene3D" id="1.10.1200.10">
    <property type="entry name" value="ACP-like"/>
    <property type="match status" value="1"/>
</dbReference>
<dbReference type="InterPro" id="IPR013968">
    <property type="entry name" value="PKS_KR"/>
</dbReference>
<keyword evidence="16" id="KW-0663">Pyridoxal phosphate</keyword>
<evidence type="ECO:0000256" key="50">
    <source>
        <dbReference type="ARBA" id="ARBA00048571"/>
    </source>
</evidence>
<dbReference type="Gene3D" id="3.30.70.3290">
    <property type="match status" value="1"/>
</dbReference>
<dbReference type="PANTHER" id="PTHR43775:SF7">
    <property type="entry name" value="FATTY ACID SYNTHASE"/>
    <property type="match status" value="1"/>
</dbReference>
<dbReference type="Pfam" id="PF08659">
    <property type="entry name" value="KR"/>
    <property type="match status" value="1"/>
</dbReference>
<dbReference type="Gene3D" id="3.40.50.720">
    <property type="entry name" value="NAD(P)-binding Rossmann-like Domain"/>
    <property type="match status" value="1"/>
</dbReference>
<organism evidence="68 69">
    <name type="scientific">Trichonephila clavata</name>
    <name type="common">Joro spider</name>
    <name type="synonym">Nephila clavata</name>
    <dbReference type="NCBI Taxonomy" id="2740835"/>
    <lineage>
        <taxon>Eukaryota</taxon>
        <taxon>Metazoa</taxon>
        <taxon>Ecdysozoa</taxon>
        <taxon>Arthropoda</taxon>
        <taxon>Chelicerata</taxon>
        <taxon>Arachnida</taxon>
        <taxon>Araneae</taxon>
        <taxon>Araneomorphae</taxon>
        <taxon>Entelegynae</taxon>
        <taxon>Araneoidea</taxon>
        <taxon>Nephilidae</taxon>
        <taxon>Trichonephila</taxon>
    </lineage>
</organism>
<comment type="function">
    <text evidence="32">Fatty acid synthetase is a multifunctional enzyme that catalyzes the de novo biosynthesis of long-chain saturated fatty acids starting from acetyl-CoA and malonyl-CoA in the presence of NADPH. This multifunctional protein contains 7 catalytic activities and a site for the binding of the prosthetic group 4'-phosphopantetheine of the acyl carrier protein ([ACP]) domain.</text>
</comment>
<evidence type="ECO:0000256" key="37">
    <source>
        <dbReference type="ARBA" id="ARBA00047440"/>
    </source>
</evidence>
<protein>
    <recommendedName>
        <fullName evidence="7">Fatty acid synthase</fullName>
        <ecNumber evidence="5">1.1.1.100</ecNumber>
        <ecNumber evidence="2">1.3.1.39</ecNumber>
        <ecNumber evidence="6">2.3.1.41</ecNumber>
        <ecNumber evidence="4">2.3.1.85</ecNumber>
        <ecNumber evidence="3">3.1.2.14</ecNumber>
    </recommendedName>
</protein>
<evidence type="ECO:0000256" key="16">
    <source>
        <dbReference type="ARBA" id="ARBA00022898"/>
    </source>
</evidence>
<dbReference type="PROSITE" id="PS50075">
    <property type="entry name" value="CARRIER"/>
    <property type="match status" value="1"/>
</dbReference>
<dbReference type="GO" id="GO:0004315">
    <property type="term" value="F:3-oxoacyl-[acyl-carrier-protein] synthase activity"/>
    <property type="evidence" value="ECO:0007669"/>
    <property type="project" value="UniProtKB-EC"/>
</dbReference>
<feature type="active site" description="Proton acceptor; for dehydratase activity" evidence="64">
    <location>
        <position position="886"/>
    </location>
</feature>
<comment type="caution">
    <text evidence="68">The sequence shown here is derived from an EMBL/GenBank/DDBJ whole genome shotgun (WGS) entry which is preliminary data.</text>
</comment>
<dbReference type="SUPFAM" id="SSF53474">
    <property type="entry name" value="alpha/beta-Hydrolases"/>
    <property type="match status" value="1"/>
</dbReference>
<evidence type="ECO:0000256" key="35">
    <source>
        <dbReference type="ARBA" id="ARBA00047394"/>
    </source>
</evidence>
<dbReference type="Proteomes" id="UP000887116">
    <property type="component" value="Unassembled WGS sequence"/>
</dbReference>
<comment type="catalytic activity">
    <reaction evidence="27">
        <text>a (3R)-hydroxyacyl-[ACP] = a (2E)-enoyl-[ACP] + H2O</text>
        <dbReference type="Rhea" id="RHEA:13097"/>
        <dbReference type="Rhea" id="RHEA-COMP:9925"/>
        <dbReference type="Rhea" id="RHEA-COMP:9945"/>
        <dbReference type="ChEBI" id="CHEBI:15377"/>
        <dbReference type="ChEBI" id="CHEBI:78784"/>
        <dbReference type="ChEBI" id="CHEBI:78827"/>
        <dbReference type="EC" id="4.2.1.59"/>
    </reaction>
    <physiologicalReaction direction="left-to-right" evidence="27">
        <dbReference type="Rhea" id="RHEA:13098"/>
    </physiologicalReaction>
</comment>
<dbReference type="InterPro" id="IPR029063">
    <property type="entry name" value="SAM-dependent_MTases_sf"/>
</dbReference>
<evidence type="ECO:0000256" key="64">
    <source>
        <dbReference type="PROSITE-ProRule" id="PRU01363"/>
    </source>
</evidence>
<evidence type="ECO:0000256" key="43">
    <source>
        <dbReference type="ARBA" id="ARBA00047953"/>
    </source>
</evidence>
<comment type="catalytic activity">
    <reaction evidence="40">
        <text>dodecanoyl-[ACP] + malonyl-[ACP] + H(+) = 3-oxotetradecanoyl-[ACP] + holo-[ACP] + CO2</text>
        <dbReference type="Rhea" id="RHEA:41884"/>
        <dbReference type="Rhea" id="RHEA-COMP:9623"/>
        <dbReference type="Rhea" id="RHEA-COMP:9644"/>
        <dbReference type="Rhea" id="RHEA-COMP:9645"/>
        <dbReference type="Rhea" id="RHEA-COMP:9685"/>
        <dbReference type="ChEBI" id="CHEBI:15378"/>
        <dbReference type="ChEBI" id="CHEBI:16526"/>
        <dbReference type="ChEBI" id="CHEBI:64479"/>
        <dbReference type="ChEBI" id="CHEBI:65264"/>
        <dbReference type="ChEBI" id="CHEBI:78449"/>
        <dbReference type="ChEBI" id="CHEBI:78473"/>
    </reaction>
    <physiologicalReaction direction="left-to-right" evidence="40">
        <dbReference type="Rhea" id="RHEA:41885"/>
    </physiologicalReaction>
</comment>
<proteinExistence type="predicted"/>
<keyword evidence="15" id="KW-0521">NADP</keyword>
<dbReference type="Pfam" id="PF00698">
    <property type="entry name" value="Acyl_transf_1"/>
    <property type="match status" value="1"/>
</dbReference>
<evidence type="ECO:0000256" key="62">
    <source>
        <dbReference type="ARBA" id="ARBA00049521"/>
    </source>
</evidence>
<evidence type="ECO:0000256" key="18">
    <source>
        <dbReference type="ARBA" id="ARBA00023002"/>
    </source>
</evidence>
<evidence type="ECO:0000256" key="5">
    <source>
        <dbReference type="ARBA" id="ARBA00012948"/>
    </source>
</evidence>
<evidence type="ECO:0000256" key="27">
    <source>
        <dbReference type="ARBA" id="ARBA00023394"/>
    </source>
</evidence>
<evidence type="ECO:0000256" key="61">
    <source>
        <dbReference type="ARBA" id="ARBA00049449"/>
    </source>
</evidence>
<dbReference type="Gene3D" id="3.90.180.10">
    <property type="entry name" value="Medium-chain alcohol dehydrogenases, catalytic domain"/>
    <property type="match status" value="1"/>
</dbReference>
<comment type="catalytic activity">
    <reaction evidence="24">
        <text>(3R)-hydroxydodecanoyl-[ACP] = (2E)-dodecenoyl-[ACP] + H2O</text>
        <dbReference type="Rhea" id="RHEA:41876"/>
        <dbReference type="Rhea" id="RHEA-COMP:9642"/>
        <dbReference type="Rhea" id="RHEA-COMP:9643"/>
        <dbReference type="ChEBI" id="CHEBI:15377"/>
        <dbReference type="ChEBI" id="CHEBI:78470"/>
        <dbReference type="ChEBI" id="CHEBI:78472"/>
    </reaction>
    <physiologicalReaction direction="left-to-right" evidence="24">
        <dbReference type="Rhea" id="RHEA:41877"/>
    </physiologicalReaction>
</comment>
<evidence type="ECO:0000256" key="47">
    <source>
        <dbReference type="ARBA" id="ARBA00048289"/>
    </source>
</evidence>
<dbReference type="CDD" id="cd05195">
    <property type="entry name" value="enoyl_red"/>
    <property type="match status" value="1"/>
</dbReference>
<evidence type="ECO:0000256" key="10">
    <source>
        <dbReference type="ARBA" id="ARBA00022553"/>
    </source>
</evidence>
<dbReference type="InterPro" id="IPR020843">
    <property type="entry name" value="ER"/>
</dbReference>
<comment type="catalytic activity">
    <reaction evidence="37">
        <text>3-oxodecanoyl-[ACP] + NADPH + H(+) = (3R)-hydroxydecanoyl-[ACP] + NADP(+)</text>
        <dbReference type="Rhea" id="RHEA:41856"/>
        <dbReference type="Rhea" id="RHEA-COMP:9637"/>
        <dbReference type="Rhea" id="RHEA-COMP:9638"/>
        <dbReference type="ChEBI" id="CHEBI:15378"/>
        <dbReference type="ChEBI" id="CHEBI:57783"/>
        <dbReference type="ChEBI" id="CHEBI:58349"/>
        <dbReference type="ChEBI" id="CHEBI:78464"/>
        <dbReference type="ChEBI" id="CHEBI:78466"/>
    </reaction>
    <physiologicalReaction direction="left-to-right" evidence="37">
        <dbReference type="Rhea" id="RHEA:41857"/>
    </physiologicalReaction>
</comment>
<evidence type="ECO:0000256" key="12">
    <source>
        <dbReference type="ARBA" id="ARBA00022799"/>
    </source>
</evidence>
<comment type="catalytic activity">
    <reaction evidence="52">
        <text>holo-[ACP] + acetyl-CoA = acetyl-[ACP] + CoA</text>
        <dbReference type="Rhea" id="RHEA:41788"/>
        <dbReference type="Rhea" id="RHEA-COMP:9621"/>
        <dbReference type="Rhea" id="RHEA-COMP:9685"/>
        <dbReference type="ChEBI" id="CHEBI:57287"/>
        <dbReference type="ChEBI" id="CHEBI:57288"/>
        <dbReference type="ChEBI" id="CHEBI:64479"/>
        <dbReference type="ChEBI" id="CHEBI:78446"/>
        <dbReference type="EC" id="2.3.1.38"/>
    </reaction>
    <physiologicalReaction direction="left-to-right" evidence="52">
        <dbReference type="Rhea" id="RHEA:41789"/>
    </physiologicalReaction>
</comment>
<evidence type="ECO:0000256" key="55">
    <source>
        <dbReference type="ARBA" id="ARBA00049019"/>
    </source>
</evidence>
<comment type="catalytic activity">
    <reaction evidence="41">
        <text>(2E)-hexadecenoyl-[ACP] + NADPH + H(+) = hexadecanoyl-[ACP] + NADP(+)</text>
        <dbReference type="Rhea" id="RHEA:41912"/>
        <dbReference type="Rhea" id="RHEA-COMP:9651"/>
        <dbReference type="Rhea" id="RHEA-COMP:9652"/>
        <dbReference type="ChEBI" id="CHEBI:15378"/>
        <dbReference type="ChEBI" id="CHEBI:57783"/>
        <dbReference type="ChEBI" id="CHEBI:58349"/>
        <dbReference type="ChEBI" id="CHEBI:78481"/>
        <dbReference type="ChEBI" id="CHEBI:78483"/>
    </reaction>
    <physiologicalReaction direction="left-to-right" evidence="41">
        <dbReference type="Rhea" id="RHEA:41913"/>
    </physiologicalReaction>
</comment>
<evidence type="ECO:0000256" key="7">
    <source>
        <dbReference type="ARBA" id="ARBA00018769"/>
    </source>
</evidence>
<evidence type="ECO:0000256" key="21">
    <source>
        <dbReference type="ARBA" id="ARBA00023160"/>
    </source>
</evidence>
<dbReference type="InterPro" id="IPR014043">
    <property type="entry name" value="Acyl_transferase_dom"/>
</dbReference>
<dbReference type="InterPro" id="IPR001031">
    <property type="entry name" value="Thioesterase"/>
</dbReference>
<evidence type="ECO:0000256" key="11">
    <source>
        <dbReference type="ARBA" id="ARBA00022679"/>
    </source>
</evidence>
<comment type="catalytic activity">
    <reaction evidence="33">
        <text>acetyl-CoA + n malonyl-CoA + 2n NADPH + 2n H(+) = a long-chain fatty acid + (n+1) CoA + n CO2 + 2n NADP(+).</text>
        <dbReference type="EC" id="2.3.1.85"/>
    </reaction>
</comment>
<comment type="catalytic activity">
    <reaction evidence="25">
        <text>(3R)-hydroxyhexanoyl-[ACP] = (2E)-hexenoyl-[ACP] + H2O</text>
        <dbReference type="Rhea" id="RHEA:41828"/>
        <dbReference type="Rhea" id="RHEA-COMP:9630"/>
        <dbReference type="Rhea" id="RHEA-COMP:9631"/>
        <dbReference type="ChEBI" id="CHEBI:15377"/>
        <dbReference type="ChEBI" id="CHEBI:78457"/>
        <dbReference type="ChEBI" id="CHEBI:78458"/>
    </reaction>
    <physiologicalReaction direction="left-to-right" evidence="25">
        <dbReference type="Rhea" id="RHEA:41829"/>
    </physiologicalReaction>
</comment>
<comment type="catalytic activity">
    <reaction evidence="26">
        <text>(3R)-hydroxydecanoyl-[ACP] = (2E)-decenoyl-[ACP] + H2O</text>
        <dbReference type="Rhea" id="RHEA:41860"/>
        <dbReference type="Rhea" id="RHEA-COMP:9638"/>
        <dbReference type="Rhea" id="RHEA-COMP:9639"/>
        <dbReference type="ChEBI" id="CHEBI:15377"/>
        <dbReference type="ChEBI" id="CHEBI:78466"/>
        <dbReference type="ChEBI" id="CHEBI:78467"/>
    </reaction>
    <physiologicalReaction direction="left-to-right" evidence="26">
        <dbReference type="Rhea" id="RHEA:41861"/>
    </physiologicalReaction>
</comment>
<evidence type="ECO:0000256" key="46">
    <source>
        <dbReference type="ARBA" id="ARBA00048281"/>
    </source>
</evidence>
<dbReference type="EMBL" id="BMAO01024734">
    <property type="protein sequence ID" value="GFQ97321.1"/>
    <property type="molecule type" value="Genomic_DNA"/>
</dbReference>
<comment type="catalytic activity">
    <reaction evidence="42">
        <text>(2E)-hexenoyl-[ACP] + NADPH + H(+) = hexanoyl-[ACP] + NADP(+)</text>
        <dbReference type="Rhea" id="RHEA:41832"/>
        <dbReference type="Rhea" id="RHEA-COMP:9631"/>
        <dbReference type="Rhea" id="RHEA-COMP:9632"/>
        <dbReference type="ChEBI" id="CHEBI:15378"/>
        <dbReference type="ChEBI" id="CHEBI:57783"/>
        <dbReference type="ChEBI" id="CHEBI:58349"/>
        <dbReference type="ChEBI" id="CHEBI:78458"/>
        <dbReference type="ChEBI" id="CHEBI:78459"/>
    </reaction>
    <physiologicalReaction direction="left-to-right" evidence="42">
        <dbReference type="Rhea" id="RHEA:41833"/>
    </physiologicalReaction>
</comment>
<evidence type="ECO:0000256" key="22">
    <source>
        <dbReference type="ARBA" id="ARBA00023268"/>
    </source>
</evidence>
<dbReference type="Pfam" id="PF02801">
    <property type="entry name" value="Ketoacyl-synt_C"/>
    <property type="match status" value="1"/>
</dbReference>
<dbReference type="Pfam" id="PF21089">
    <property type="entry name" value="PKS_DH_N"/>
    <property type="match status" value="1"/>
</dbReference>
<evidence type="ECO:0000256" key="3">
    <source>
        <dbReference type="ARBA" id="ARBA00012480"/>
    </source>
</evidence>
<dbReference type="InterPro" id="IPR001227">
    <property type="entry name" value="Ac_transferase_dom_sf"/>
</dbReference>
<comment type="catalytic activity">
    <reaction evidence="43">
        <text>3-oxobutanoyl-[ACP] + NADPH + H(+) = (3R)-hydroxybutanoyl-[ACP] + NADP(+)</text>
        <dbReference type="Rhea" id="RHEA:41804"/>
        <dbReference type="Rhea" id="RHEA-COMP:9625"/>
        <dbReference type="Rhea" id="RHEA-COMP:9626"/>
        <dbReference type="ChEBI" id="CHEBI:15378"/>
        <dbReference type="ChEBI" id="CHEBI:57783"/>
        <dbReference type="ChEBI" id="CHEBI:58349"/>
        <dbReference type="ChEBI" id="CHEBI:78450"/>
        <dbReference type="ChEBI" id="CHEBI:78451"/>
    </reaction>
    <physiologicalReaction direction="left-to-right" evidence="43">
        <dbReference type="Rhea" id="RHEA:41805"/>
    </physiologicalReaction>
</comment>
<evidence type="ECO:0000256" key="23">
    <source>
        <dbReference type="ARBA" id="ARBA00023332"/>
    </source>
</evidence>
<evidence type="ECO:0000259" key="67">
    <source>
        <dbReference type="PROSITE" id="PS52019"/>
    </source>
</evidence>
<evidence type="ECO:0000256" key="20">
    <source>
        <dbReference type="ARBA" id="ARBA00023098"/>
    </source>
</evidence>
<dbReference type="PROSITE" id="PS00606">
    <property type="entry name" value="KS3_1"/>
    <property type="match status" value="1"/>
</dbReference>
<evidence type="ECO:0000256" key="14">
    <source>
        <dbReference type="ARBA" id="ARBA00022832"/>
    </source>
</evidence>
<dbReference type="InterPro" id="IPR016036">
    <property type="entry name" value="Malonyl_transacylase_ACP-bd"/>
</dbReference>
<dbReference type="SUPFAM" id="SSF53901">
    <property type="entry name" value="Thiolase-like"/>
    <property type="match status" value="1"/>
</dbReference>
<dbReference type="Pfam" id="PF21149">
    <property type="entry name" value="FAS_pseudo-KR"/>
    <property type="match status" value="1"/>
</dbReference>
<evidence type="ECO:0000259" key="65">
    <source>
        <dbReference type="PROSITE" id="PS50075"/>
    </source>
</evidence>
<dbReference type="SMART" id="SM00822">
    <property type="entry name" value="PKS_KR"/>
    <property type="match status" value="1"/>
</dbReference>
<evidence type="ECO:0000256" key="17">
    <source>
        <dbReference type="ARBA" id="ARBA00022990"/>
    </source>
</evidence>
<comment type="catalytic activity">
    <reaction evidence="55">
        <text>(2E)-octadecenoyl-[ACP] + NADPH + H(+) = octadecanoyl-[ACP] + NADP(+)</text>
        <dbReference type="Rhea" id="RHEA:41928"/>
        <dbReference type="Rhea" id="RHEA-COMP:9655"/>
        <dbReference type="Rhea" id="RHEA-COMP:9656"/>
        <dbReference type="ChEBI" id="CHEBI:15378"/>
        <dbReference type="ChEBI" id="CHEBI:57783"/>
        <dbReference type="ChEBI" id="CHEBI:58349"/>
        <dbReference type="ChEBI" id="CHEBI:78489"/>
        <dbReference type="ChEBI" id="CHEBI:78495"/>
    </reaction>
    <physiologicalReaction direction="left-to-right" evidence="55">
        <dbReference type="Rhea" id="RHEA:41929"/>
    </physiologicalReaction>
</comment>
<comment type="pathway">
    <text evidence="1">Lipid metabolism.</text>
</comment>
<evidence type="ECO:0000256" key="13">
    <source>
        <dbReference type="ARBA" id="ARBA00022801"/>
    </source>
</evidence>
<dbReference type="GO" id="GO:0004312">
    <property type="term" value="F:fatty acid synthase activity"/>
    <property type="evidence" value="ECO:0007669"/>
    <property type="project" value="UniProtKB-EC"/>
</dbReference>
<dbReference type="InterPro" id="IPR049552">
    <property type="entry name" value="PKS_DH_N"/>
</dbReference>
<evidence type="ECO:0000256" key="53">
    <source>
        <dbReference type="ARBA" id="ARBA00048704"/>
    </source>
</evidence>
<keyword evidence="11" id="KW-0808">Transferase</keyword>
<comment type="catalytic activity">
    <reaction evidence="59">
        <text>3-oxohexadecanoyl-[ACP] + NADPH + H(+) = (3R)-hydroxyhexadecanoyl-[ACP] + NADP(+)</text>
        <dbReference type="Rhea" id="RHEA:41904"/>
        <dbReference type="Rhea" id="RHEA-COMP:9649"/>
        <dbReference type="Rhea" id="RHEA-COMP:9650"/>
        <dbReference type="ChEBI" id="CHEBI:15378"/>
        <dbReference type="ChEBI" id="CHEBI:57783"/>
        <dbReference type="ChEBI" id="CHEBI:58349"/>
        <dbReference type="ChEBI" id="CHEBI:78478"/>
        <dbReference type="ChEBI" id="CHEBI:78480"/>
    </reaction>
    <physiologicalReaction direction="left-to-right" evidence="59">
        <dbReference type="Rhea" id="RHEA:41905"/>
    </physiologicalReaction>
</comment>
<evidence type="ECO:0000259" key="66">
    <source>
        <dbReference type="PROSITE" id="PS52004"/>
    </source>
</evidence>
<keyword evidence="12" id="KW-0702">S-nitrosylation</keyword>
<evidence type="ECO:0000256" key="32">
    <source>
        <dbReference type="ARBA" id="ARBA00023442"/>
    </source>
</evidence>
<dbReference type="PROSITE" id="PS52019">
    <property type="entry name" value="PKS_MFAS_DH"/>
    <property type="match status" value="1"/>
</dbReference>
<feature type="region of interest" description="C-terminal hotdog fold" evidence="64">
    <location>
        <begin position="984"/>
        <end position="1114"/>
    </location>
</feature>
<comment type="catalytic activity">
    <reaction evidence="36">
        <text>a (3R)-hydroxyacyl-[ACP] + NADP(+) = a 3-oxoacyl-[ACP] + NADPH + H(+)</text>
        <dbReference type="Rhea" id="RHEA:17397"/>
        <dbReference type="Rhea" id="RHEA-COMP:9916"/>
        <dbReference type="Rhea" id="RHEA-COMP:9945"/>
        <dbReference type="ChEBI" id="CHEBI:15378"/>
        <dbReference type="ChEBI" id="CHEBI:57783"/>
        <dbReference type="ChEBI" id="CHEBI:58349"/>
        <dbReference type="ChEBI" id="CHEBI:78776"/>
        <dbReference type="ChEBI" id="CHEBI:78827"/>
        <dbReference type="EC" id="1.1.1.100"/>
    </reaction>
    <physiologicalReaction direction="right-to-left" evidence="36">
        <dbReference type="Rhea" id="RHEA:17399"/>
    </physiologicalReaction>
</comment>
<evidence type="ECO:0000256" key="40">
    <source>
        <dbReference type="ARBA" id="ARBA00047578"/>
    </source>
</evidence>
<dbReference type="InterPro" id="IPR036291">
    <property type="entry name" value="NAD(P)-bd_dom_sf"/>
</dbReference>
<keyword evidence="14" id="KW-0276">Fatty acid metabolism</keyword>
<name>A0A8X6L6N9_TRICU</name>
<evidence type="ECO:0000256" key="59">
    <source>
        <dbReference type="ARBA" id="ARBA00049414"/>
    </source>
</evidence>
<dbReference type="InterPro" id="IPR014030">
    <property type="entry name" value="Ketoacyl_synth_N"/>
</dbReference>
<evidence type="ECO:0000256" key="39">
    <source>
        <dbReference type="ARBA" id="ARBA00047500"/>
    </source>
</evidence>
<dbReference type="SUPFAM" id="SSF47336">
    <property type="entry name" value="ACP-like"/>
    <property type="match status" value="1"/>
</dbReference>
<dbReference type="OrthoDB" id="6420767at2759"/>
<dbReference type="Gene3D" id="3.40.366.10">
    <property type="entry name" value="Malonyl-Coenzyme A Acyl Carrier Protein, domain 2"/>
    <property type="match status" value="1"/>
</dbReference>
<feature type="active site" description="Proton donor; for dehydratase activity" evidence="64">
    <location>
        <position position="1034"/>
    </location>
</feature>
<dbReference type="InterPro" id="IPR020841">
    <property type="entry name" value="PKS_Beta-ketoAc_synthase_dom"/>
</dbReference>
<evidence type="ECO:0000256" key="36">
    <source>
        <dbReference type="ARBA" id="ARBA00047400"/>
    </source>
</evidence>
<feature type="domain" description="Ketosynthase family 3 (KS3)" evidence="66">
    <location>
        <begin position="17"/>
        <end position="418"/>
    </location>
</feature>
<dbReference type="InterPro" id="IPR032821">
    <property type="entry name" value="PKS_assoc"/>
</dbReference>
<keyword evidence="8" id="KW-0596">Phosphopantetheine</keyword>
<evidence type="ECO:0000256" key="56">
    <source>
        <dbReference type="ARBA" id="ARBA00049109"/>
    </source>
</evidence>
<sequence>MASTSDCHEYCTGGFDPEDIVISGIAGRFPECDNVGELKESLYNKKDLVVFRDDRFEKGAINVPYSSCGLIRNLDKVDAKIFRLTPYIANVTDPAARIHMEVTCEAIADAGYDPFDMKGEKIGIFNATTCDDTYRSDTNNVNNVPTPFTFRTMNPNRTSYTLDFTGPSFTVDSACSSSGTALWCAVNSIKSGAIDAALVSGCQLNLLPDAHAGFIKLGISTPTGNSRPFDAKSDGMVRTEAITAVFLQKAKVARRAYATVSAVRFYASGFNPEGISVTSETTMKRIMQDTLEEANIDQNEIEYVETHGTGTEIGDRNEVKTLCEIFCSNRKEPLLIGTIKSNLGHTEASSGLCGIIKTLITFENDCIPPNIKYEKPRCPALLEGKVKVVTEPTPFNGKYIPISCVGFAGTFVQILLKKNPMRKENKPKSSKLPRLVLYPATTEEAITTMFDYIQNNPNLPEEFFALLNKLSFTDPFLKSFRGYAIHQEGKAPISQIKTVPSAKRPVWFIINGIGCQWPGMGLELMKINAFAESMQKSAEIMKTLGVDLFEILNEDGKNSAGVRNITSTIIGICSIQMALIDVLKHLGITPDGIIGHSTGEIACAYADGCLTAEEVLKSGFYRGKAIDDANLPEGGMIAVGISWSEAQRICPEGCYPACDNADDSVTISGLKEPLEKFTEKLKQDNVFFRWVNSHGYTFHCEHVRPSAGPLKSSLSKNVSSSNQRSKRWISSSYPPSEWDTPGCKTINDDYFVHNLVSSVQFNSASKMIPSDAIIIEIGPHFLLRSILKRTVGSKASFFGLMKKNEENSLQFFMDSLGQLYNEGVDPKIERLYPPVQFPVSRGTPTISDLIRWDHSQSYKVIKYTAKGNEFFKEFKFDKEDAYILDHQIDGKSLFPATGYICLAWEALASKLQRNVQEMPVVIENFKIHRATIVTPTNPTKFFVSVLESSGRFEITEGKFLVASGNISEGKNLTLDKKSLEYVCNGVSLAGSDIYDELKRSGYEYGPFFQNLVETNADGTAGEVLWRDQWIPFLDSLLLFFGLVTSNGGLYLPTGALSFKIDPKVLKNTVDLKSSSNTNKQDKNAKSIPVMYDKDTRTCHSLGVEISNLNMDLVSHKGKSDKATLEEYRFVPYVSEYIPTDDSSLRVKQYFHACNEVISTIGAALRKDVKKFQLPNYNNFKFSLEEYMNEKEGSQQLLRDLRPLITNPHIQKEKLKECFDSYSLFAGKDGLNNALVNEDSLRIMVEIIYENTFKKLNVVEINRNFPVVSNHMADILKKYFHLSFKKSVLIASKTTNFDQELLEEHNIQVQTEEKLKDIIKEKVQDIAISSFACGSISDLKNLLQTLTSVVKPSGFILLFYKERANPAEMFLSSVTGEELQVLSETVLEGVLQDKNLIVLSKISDPFGGSLYLLRSPSLTRPQSIVHITEDGYDWVETIKKELFEKKFGPVWLVSQESHASGIIGMMNCLKQEPGGERIRCVFTPSMKRQNGIPFFDVQHPFFKDLIKKDLIMNVWKDGCWGSFRHILIKENLGQGSSVLGLEFSGREEGTGKRICGFAESRSMATSILAEPAFCFDIPDHWTLEDAATVPVVYATCYYALIMRAKLQKGESILIHSGTGGIGIAAIRIALSLNCEIFTTVGTNEKREYLRKTFPQIKEENIGCSRNTSFETMVKKRTKGKGVNVVLNSLADDKFLASIRCVANSGRFVEIGKYDLALDREIELCDYAQCKPKTNVVAQPITRNVKTSLKIFLNNISFHGVFLDQLFDLRPEVTDTVEELSYLIQNGIKTGVVQPLDRKVFDRNSIEQAFRYMAKGVHIGKIVLKIRDEEIKNCAIPKCLRLPAITETQFYYNKVYIIIGGLGGFGMEVTKWMIRKGAKNLILTSRYGARTPYHHFCLKKWQKQGINVQVSTLNVAIKSEAEKLLNEASRIGAIGGIFNSALILRDAFMDCQTAEAYEEVCAPKAAATLHLDELSRKLCPSLDYFVCFSSISCGRGNAGQTNYGYANSVMERICEERKSAGYPGLAIQWGIIGEVGLAHRQMGDDAMIAGITSQSVKSCLESLDVLCQQDCPVVTSYVAAQQVQKAVQGNVMDQILKILGIEESSQIDLGRNLGQMGMDSFVGVEIAQLLQSHANVNVTMQEIQELTFGEIKSLLESNSEQTISQAPPLLSTIKIKIPPILSHKTPLITFNKDVPGEPIFIVNIGETDVSNFQVLSKMLNRPIYALIWTKDIPSTNTESLASYYLKLIQDSVKCPFHIVGHSIGGNVAFEMALQSTQKQIPLKSISLLNGSEELRNALSEENSKNRDLEVEALCRFVDQFVCEDAFKAKLQNDLSEVTNQEKKIHTVLNCLASSSSETINRNEVSEALSNCLIKHKICNSYVPKKKLSMDINIIENSTKLLANDVSLVKETFEKVCTGKISVHRVLHDIQSSNEEDFQQLTKILLTIV</sequence>
<evidence type="ECO:0000256" key="1">
    <source>
        <dbReference type="ARBA" id="ARBA00005189"/>
    </source>
</evidence>
<evidence type="ECO:0000256" key="45">
    <source>
        <dbReference type="ARBA" id="ARBA00048051"/>
    </source>
</evidence>
<dbReference type="InterPro" id="IPR036736">
    <property type="entry name" value="ACP-like_sf"/>
</dbReference>
<dbReference type="GO" id="GO:0006633">
    <property type="term" value="P:fatty acid biosynthetic process"/>
    <property type="evidence" value="ECO:0007669"/>
    <property type="project" value="UniProtKB-KW"/>
</dbReference>
<comment type="catalytic activity">
    <reaction evidence="28">
        <text>(3R)-hydroxytetradecanoyl-[ACP] = (2E)-tetradecenoyl-[ACP] + H2O</text>
        <dbReference type="Rhea" id="RHEA:41892"/>
        <dbReference type="Rhea" id="RHEA-COMP:9646"/>
        <dbReference type="Rhea" id="RHEA-COMP:9647"/>
        <dbReference type="ChEBI" id="CHEBI:15377"/>
        <dbReference type="ChEBI" id="CHEBI:78474"/>
        <dbReference type="ChEBI" id="CHEBI:78475"/>
    </reaction>
    <physiologicalReaction direction="left-to-right" evidence="28">
        <dbReference type="Rhea" id="RHEA:41893"/>
    </physiologicalReaction>
</comment>
<evidence type="ECO:0000256" key="51">
    <source>
        <dbReference type="ARBA" id="ARBA00048650"/>
    </source>
</evidence>
<dbReference type="SUPFAM" id="SSF52151">
    <property type="entry name" value="FabD/lysophospholipase-like"/>
    <property type="match status" value="1"/>
</dbReference>
<comment type="catalytic activity">
    <reaction evidence="38">
        <text>tetradecanoyl-[ACP] + malonyl-[ACP] + H(+) = 3-oxohexadecanoyl-[ACP] + holo-[ACP] + CO2</text>
        <dbReference type="Rhea" id="RHEA:41900"/>
        <dbReference type="Rhea" id="RHEA-COMP:9623"/>
        <dbReference type="Rhea" id="RHEA-COMP:9648"/>
        <dbReference type="Rhea" id="RHEA-COMP:9649"/>
        <dbReference type="Rhea" id="RHEA-COMP:9685"/>
        <dbReference type="ChEBI" id="CHEBI:15378"/>
        <dbReference type="ChEBI" id="CHEBI:16526"/>
        <dbReference type="ChEBI" id="CHEBI:64479"/>
        <dbReference type="ChEBI" id="CHEBI:78449"/>
        <dbReference type="ChEBI" id="CHEBI:78477"/>
        <dbReference type="ChEBI" id="CHEBI:78478"/>
    </reaction>
    <physiologicalReaction direction="left-to-right" evidence="38">
        <dbReference type="Rhea" id="RHEA:41901"/>
    </physiologicalReaction>
</comment>
<evidence type="ECO:0000256" key="48">
    <source>
        <dbReference type="ARBA" id="ARBA00048420"/>
    </source>
</evidence>
<evidence type="ECO:0000256" key="6">
    <source>
        <dbReference type="ARBA" id="ARBA00013191"/>
    </source>
</evidence>
<evidence type="ECO:0000256" key="58">
    <source>
        <dbReference type="ARBA" id="ARBA00049263"/>
    </source>
</evidence>
<feature type="domain" description="Carrier" evidence="65">
    <location>
        <begin position="2080"/>
        <end position="2160"/>
    </location>
</feature>
<evidence type="ECO:0000256" key="28">
    <source>
        <dbReference type="ARBA" id="ARBA00023398"/>
    </source>
</evidence>
<dbReference type="InterPro" id="IPR016035">
    <property type="entry name" value="Acyl_Trfase/lysoPLipase"/>
</dbReference>
<dbReference type="InterPro" id="IPR018201">
    <property type="entry name" value="Ketoacyl_synth_AS"/>
</dbReference>
<dbReference type="CDD" id="cd00833">
    <property type="entry name" value="PKS"/>
    <property type="match status" value="1"/>
</dbReference>
<evidence type="ECO:0000256" key="2">
    <source>
        <dbReference type="ARBA" id="ARBA00012004"/>
    </source>
</evidence>
<comment type="catalytic activity">
    <reaction evidence="47">
        <text>tetradecanoyl-[ACP] + H2O = tetradecanoate + holo-[ACP] + H(+)</text>
        <dbReference type="Rhea" id="RHEA:30123"/>
        <dbReference type="Rhea" id="RHEA-COMP:9648"/>
        <dbReference type="Rhea" id="RHEA-COMP:9685"/>
        <dbReference type="ChEBI" id="CHEBI:15377"/>
        <dbReference type="ChEBI" id="CHEBI:15378"/>
        <dbReference type="ChEBI" id="CHEBI:30807"/>
        <dbReference type="ChEBI" id="CHEBI:64479"/>
        <dbReference type="ChEBI" id="CHEBI:78477"/>
        <dbReference type="EC" id="3.1.2.14"/>
    </reaction>
    <physiologicalReaction direction="left-to-right" evidence="47">
        <dbReference type="Rhea" id="RHEA:30124"/>
    </physiologicalReaction>
</comment>
<evidence type="ECO:0000256" key="33">
    <source>
        <dbReference type="ARBA" id="ARBA00044883"/>
    </source>
</evidence>
<evidence type="ECO:0000256" key="30">
    <source>
        <dbReference type="ARBA" id="ARBA00023401"/>
    </source>
</evidence>
<dbReference type="InterPro" id="IPR057326">
    <property type="entry name" value="KR_dom"/>
</dbReference>
<keyword evidence="19" id="KW-0520">NAD</keyword>
<dbReference type="Gene3D" id="3.40.50.1820">
    <property type="entry name" value="alpha/beta hydrolase"/>
    <property type="match status" value="1"/>
</dbReference>
<evidence type="ECO:0000256" key="38">
    <source>
        <dbReference type="ARBA" id="ARBA00047451"/>
    </source>
</evidence>
<evidence type="ECO:0000256" key="44">
    <source>
        <dbReference type="ARBA" id="ARBA00047961"/>
    </source>
</evidence>
<dbReference type="InterPro" id="IPR049391">
    <property type="entry name" value="FAS_pseudo-KR"/>
</dbReference>
<dbReference type="Pfam" id="PF13602">
    <property type="entry name" value="ADH_zinc_N_2"/>
    <property type="match status" value="1"/>
</dbReference>
<evidence type="ECO:0000313" key="68">
    <source>
        <dbReference type="EMBL" id="GFQ97321.1"/>
    </source>
</evidence>
<evidence type="ECO:0000256" key="34">
    <source>
        <dbReference type="ARBA" id="ARBA00047300"/>
    </source>
</evidence>
<comment type="catalytic activity">
    <reaction evidence="56">
        <text>decanoyl-[ACP] + malonyl-[ACP] + H(+) = 3-oxododecanoyl-[ACP] + holo-[ACP] + CO2</text>
        <dbReference type="Rhea" id="RHEA:41868"/>
        <dbReference type="Rhea" id="RHEA-COMP:9623"/>
        <dbReference type="Rhea" id="RHEA-COMP:9640"/>
        <dbReference type="Rhea" id="RHEA-COMP:9641"/>
        <dbReference type="Rhea" id="RHEA-COMP:9685"/>
        <dbReference type="ChEBI" id="CHEBI:15378"/>
        <dbReference type="ChEBI" id="CHEBI:16526"/>
        <dbReference type="ChEBI" id="CHEBI:64479"/>
        <dbReference type="ChEBI" id="CHEBI:78449"/>
        <dbReference type="ChEBI" id="CHEBI:78468"/>
        <dbReference type="ChEBI" id="CHEBI:78469"/>
    </reaction>
    <physiologicalReaction direction="left-to-right" evidence="56">
        <dbReference type="Rhea" id="RHEA:41869"/>
    </physiologicalReaction>
</comment>
<comment type="catalytic activity">
    <reaction evidence="53">
        <text>hexadecanoyl-[ACP] + H2O = hexadecanoate + holo-[ACP] + H(+)</text>
        <dbReference type="Rhea" id="RHEA:41932"/>
        <dbReference type="Rhea" id="RHEA-COMP:9652"/>
        <dbReference type="Rhea" id="RHEA-COMP:9685"/>
        <dbReference type="ChEBI" id="CHEBI:7896"/>
        <dbReference type="ChEBI" id="CHEBI:15377"/>
        <dbReference type="ChEBI" id="CHEBI:15378"/>
        <dbReference type="ChEBI" id="CHEBI:64479"/>
        <dbReference type="ChEBI" id="CHEBI:78483"/>
        <dbReference type="EC" id="3.1.2.14"/>
    </reaction>
    <physiologicalReaction direction="left-to-right" evidence="53">
        <dbReference type="Rhea" id="RHEA:41933"/>
    </physiologicalReaction>
</comment>
<dbReference type="InterPro" id="IPR050091">
    <property type="entry name" value="PKS_NRPS_Biosynth_Enz"/>
</dbReference>
<dbReference type="InterPro" id="IPR029058">
    <property type="entry name" value="AB_hydrolase_fold"/>
</dbReference>
<comment type="catalytic activity">
    <reaction evidence="49">
        <text>a fatty acyl-[ACP] + malonyl-[ACP] + H(+) = a 3-oxoacyl-[ACP] + holo-[ACP] + CO2</text>
        <dbReference type="Rhea" id="RHEA:22836"/>
        <dbReference type="Rhea" id="RHEA-COMP:9623"/>
        <dbReference type="Rhea" id="RHEA-COMP:9685"/>
        <dbReference type="Rhea" id="RHEA-COMP:9916"/>
        <dbReference type="Rhea" id="RHEA-COMP:14125"/>
        <dbReference type="ChEBI" id="CHEBI:15378"/>
        <dbReference type="ChEBI" id="CHEBI:16526"/>
        <dbReference type="ChEBI" id="CHEBI:64479"/>
        <dbReference type="ChEBI" id="CHEBI:78449"/>
        <dbReference type="ChEBI" id="CHEBI:78776"/>
        <dbReference type="ChEBI" id="CHEBI:138651"/>
        <dbReference type="EC" id="2.3.1.41"/>
    </reaction>
    <physiologicalReaction direction="left-to-right" evidence="49">
        <dbReference type="Rhea" id="RHEA:22837"/>
    </physiologicalReaction>
</comment>
<evidence type="ECO:0000256" key="52">
    <source>
        <dbReference type="ARBA" id="ARBA00048691"/>
    </source>
</evidence>
<comment type="catalytic activity">
    <reaction evidence="48">
        <text>(2E)-octenoyl-[ACP] + NADPH + H(+) = octanoyl-[ACP] + NADP(+)</text>
        <dbReference type="Rhea" id="RHEA:41848"/>
        <dbReference type="Rhea" id="RHEA-COMP:9635"/>
        <dbReference type="Rhea" id="RHEA-COMP:9636"/>
        <dbReference type="ChEBI" id="CHEBI:15378"/>
        <dbReference type="ChEBI" id="CHEBI:57783"/>
        <dbReference type="ChEBI" id="CHEBI:58349"/>
        <dbReference type="ChEBI" id="CHEBI:78462"/>
        <dbReference type="ChEBI" id="CHEBI:78463"/>
    </reaction>
    <physiologicalReaction direction="left-to-right" evidence="48">
        <dbReference type="Rhea" id="RHEA:41849"/>
    </physiologicalReaction>
</comment>
<comment type="catalytic activity">
    <reaction evidence="45">
        <text>hexadecanoyl-[ACP] + malonyl-[ACP] + H(+) = 3-oxooctadecanoyl-[ACP] + holo-[ACP] + CO2</text>
        <dbReference type="Rhea" id="RHEA:41916"/>
        <dbReference type="Rhea" id="RHEA-COMP:9623"/>
        <dbReference type="Rhea" id="RHEA-COMP:9652"/>
        <dbReference type="Rhea" id="RHEA-COMP:9653"/>
        <dbReference type="Rhea" id="RHEA-COMP:9685"/>
        <dbReference type="ChEBI" id="CHEBI:15378"/>
        <dbReference type="ChEBI" id="CHEBI:16526"/>
        <dbReference type="ChEBI" id="CHEBI:64479"/>
        <dbReference type="ChEBI" id="CHEBI:78449"/>
        <dbReference type="ChEBI" id="CHEBI:78483"/>
        <dbReference type="ChEBI" id="CHEBI:78487"/>
    </reaction>
    <physiologicalReaction direction="left-to-right" evidence="45">
        <dbReference type="Rhea" id="RHEA:41917"/>
    </physiologicalReaction>
</comment>
<dbReference type="GO" id="GO:0004313">
    <property type="term" value="F:[acyl-carrier-protein] S-acetyltransferase activity"/>
    <property type="evidence" value="ECO:0007669"/>
    <property type="project" value="UniProtKB-EC"/>
</dbReference>
<evidence type="ECO:0000256" key="41">
    <source>
        <dbReference type="ARBA" id="ARBA00047810"/>
    </source>
</evidence>
<keyword evidence="20" id="KW-0443">Lipid metabolism</keyword>
<comment type="catalytic activity">
    <reaction evidence="54">
        <text>3-oxotetradecanoyl-[ACP] + NADPH + H(+) = (3R)-hydroxytetradecanoyl-[ACP] + NADP(+)</text>
        <dbReference type="Rhea" id="RHEA:41888"/>
        <dbReference type="Rhea" id="RHEA-COMP:9645"/>
        <dbReference type="Rhea" id="RHEA-COMP:9646"/>
        <dbReference type="ChEBI" id="CHEBI:15378"/>
        <dbReference type="ChEBI" id="CHEBI:57783"/>
        <dbReference type="ChEBI" id="CHEBI:58349"/>
        <dbReference type="ChEBI" id="CHEBI:78473"/>
        <dbReference type="ChEBI" id="CHEBI:78474"/>
    </reaction>
    <physiologicalReaction direction="left-to-right" evidence="54">
        <dbReference type="Rhea" id="RHEA:41889"/>
    </physiologicalReaction>
</comment>
<evidence type="ECO:0000256" key="19">
    <source>
        <dbReference type="ARBA" id="ARBA00023027"/>
    </source>
</evidence>
<comment type="catalytic activity">
    <reaction evidence="44">
        <text>acetyl-[ACP] + malonyl-[ACP] + H(+) = 3-oxobutanoyl-[ACP] + holo-[ACP] + CO2</text>
        <dbReference type="Rhea" id="RHEA:41800"/>
        <dbReference type="Rhea" id="RHEA-COMP:9621"/>
        <dbReference type="Rhea" id="RHEA-COMP:9623"/>
        <dbReference type="Rhea" id="RHEA-COMP:9625"/>
        <dbReference type="Rhea" id="RHEA-COMP:9685"/>
        <dbReference type="ChEBI" id="CHEBI:15378"/>
        <dbReference type="ChEBI" id="CHEBI:16526"/>
        <dbReference type="ChEBI" id="CHEBI:64479"/>
        <dbReference type="ChEBI" id="CHEBI:78446"/>
        <dbReference type="ChEBI" id="CHEBI:78449"/>
        <dbReference type="ChEBI" id="CHEBI:78450"/>
    </reaction>
    <physiologicalReaction direction="left-to-right" evidence="44">
        <dbReference type="Rhea" id="RHEA:41801"/>
    </physiologicalReaction>
</comment>
<dbReference type="EC" id="3.1.2.14" evidence="3"/>
<keyword evidence="18" id="KW-0560">Oxidoreductase</keyword>
<comment type="catalytic activity">
    <reaction evidence="34">
        <text>3-oxooctadecanoyl-[ACP] + NADPH + H(+) = (3R)-hydroxyoctadecanoyl-[ACP] + NADP(+)</text>
        <dbReference type="Rhea" id="RHEA:41920"/>
        <dbReference type="Rhea" id="RHEA-COMP:9653"/>
        <dbReference type="Rhea" id="RHEA-COMP:9654"/>
        <dbReference type="ChEBI" id="CHEBI:15378"/>
        <dbReference type="ChEBI" id="CHEBI:57783"/>
        <dbReference type="ChEBI" id="CHEBI:58349"/>
        <dbReference type="ChEBI" id="CHEBI:78487"/>
        <dbReference type="ChEBI" id="CHEBI:78488"/>
    </reaction>
    <physiologicalReaction direction="left-to-right" evidence="34">
        <dbReference type="Rhea" id="RHEA:41921"/>
    </physiologicalReaction>
</comment>
<dbReference type="Pfam" id="PF00975">
    <property type="entry name" value="Thioesterase"/>
    <property type="match status" value="1"/>
</dbReference>
<comment type="catalytic activity">
    <reaction evidence="58">
        <text>3-oxododecanoyl-[ACP] + NADPH + H(+) = (3R)-hydroxydodecanoyl-[ACP] + NADP(+)</text>
        <dbReference type="Rhea" id="RHEA:41872"/>
        <dbReference type="Rhea" id="RHEA-COMP:9641"/>
        <dbReference type="Rhea" id="RHEA-COMP:9642"/>
        <dbReference type="ChEBI" id="CHEBI:15378"/>
        <dbReference type="ChEBI" id="CHEBI:57783"/>
        <dbReference type="ChEBI" id="CHEBI:58349"/>
        <dbReference type="ChEBI" id="CHEBI:78469"/>
        <dbReference type="ChEBI" id="CHEBI:78470"/>
    </reaction>
    <physiologicalReaction direction="left-to-right" evidence="58">
        <dbReference type="Rhea" id="RHEA:41873"/>
    </physiologicalReaction>
</comment>
<evidence type="ECO:0000256" key="9">
    <source>
        <dbReference type="ARBA" id="ARBA00022516"/>
    </source>
</evidence>
<comment type="catalytic activity">
    <reaction evidence="60">
        <text>3-oxooctanoyl-[ACP] + NADPH + H(+) = (3R)-hydroxyoctanoyl-[ACP] + NADP(+)</text>
        <dbReference type="Rhea" id="RHEA:41840"/>
        <dbReference type="Rhea" id="RHEA-COMP:9633"/>
        <dbReference type="Rhea" id="RHEA-COMP:9634"/>
        <dbReference type="ChEBI" id="CHEBI:15378"/>
        <dbReference type="ChEBI" id="CHEBI:57783"/>
        <dbReference type="ChEBI" id="CHEBI:58349"/>
        <dbReference type="ChEBI" id="CHEBI:78460"/>
        <dbReference type="ChEBI" id="CHEBI:78461"/>
    </reaction>
    <physiologicalReaction direction="left-to-right" evidence="60">
        <dbReference type="Rhea" id="RHEA:41841"/>
    </physiologicalReaction>
</comment>
<dbReference type="GO" id="GO:0004316">
    <property type="term" value="F:3-oxoacyl-[acyl-carrier-protein] reductase (NADPH) activity"/>
    <property type="evidence" value="ECO:0007669"/>
    <property type="project" value="UniProtKB-EC"/>
</dbReference>
<comment type="catalytic activity">
    <reaction evidence="61">
        <text>butanoyl-[ACP] + malonyl-[ACP] + H(+) = 3-oxohexanoyl-[ACP] + holo-[ACP] + CO2</text>
        <dbReference type="Rhea" id="RHEA:41820"/>
        <dbReference type="Rhea" id="RHEA-COMP:9623"/>
        <dbReference type="Rhea" id="RHEA-COMP:9628"/>
        <dbReference type="Rhea" id="RHEA-COMP:9629"/>
        <dbReference type="Rhea" id="RHEA-COMP:9685"/>
        <dbReference type="ChEBI" id="CHEBI:15378"/>
        <dbReference type="ChEBI" id="CHEBI:16526"/>
        <dbReference type="ChEBI" id="CHEBI:64479"/>
        <dbReference type="ChEBI" id="CHEBI:78449"/>
        <dbReference type="ChEBI" id="CHEBI:78454"/>
        <dbReference type="ChEBI" id="CHEBI:78456"/>
    </reaction>
    <physiologicalReaction direction="left-to-right" evidence="61">
        <dbReference type="Rhea" id="RHEA:41821"/>
    </physiologicalReaction>
</comment>
<evidence type="ECO:0000256" key="60">
    <source>
        <dbReference type="ARBA" id="ARBA00049422"/>
    </source>
</evidence>
<dbReference type="EC" id="2.3.1.85" evidence="4"/>
<comment type="catalytic activity">
    <reaction evidence="29">
        <text>(3R)-hydroxyoctadecanoyl-[ACP] = (2E)-octadecenoyl-[ACP] + H2O</text>
        <dbReference type="Rhea" id="RHEA:41924"/>
        <dbReference type="Rhea" id="RHEA-COMP:9654"/>
        <dbReference type="Rhea" id="RHEA-COMP:9655"/>
        <dbReference type="ChEBI" id="CHEBI:15377"/>
        <dbReference type="ChEBI" id="CHEBI:78488"/>
        <dbReference type="ChEBI" id="CHEBI:78489"/>
    </reaction>
    <physiologicalReaction direction="left-to-right" evidence="29">
        <dbReference type="Rhea" id="RHEA:41925"/>
    </physiologicalReaction>
</comment>
<dbReference type="CDD" id="cd08954">
    <property type="entry name" value="KR_1_FAS_SDR_x"/>
    <property type="match status" value="1"/>
</dbReference>
<feature type="domain" description="PKS/mFAS DH" evidence="67">
    <location>
        <begin position="854"/>
        <end position="1114"/>
    </location>
</feature>
<dbReference type="SUPFAM" id="SSF55048">
    <property type="entry name" value="Probable ACP-binding domain of malonyl-CoA ACP transacylase"/>
    <property type="match status" value="1"/>
</dbReference>
<dbReference type="Gene3D" id="3.10.129.110">
    <property type="entry name" value="Polyketide synthase dehydratase"/>
    <property type="match status" value="1"/>
</dbReference>
<accession>A0A8X6L6N9</accession>
<dbReference type="InterPro" id="IPR049900">
    <property type="entry name" value="PKS_mFAS_DH"/>
</dbReference>
<dbReference type="InterPro" id="IPR016039">
    <property type="entry name" value="Thiolase-like"/>
</dbReference>
<comment type="catalytic activity">
    <reaction evidence="50">
        <text>3-oxohexanoyl-[ACP] + NADPH + H(+) = (3R)-hydroxyhexanoyl-[ACP] + NADP(+)</text>
        <dbReference type="Rhea" id="RHEA:41824"/>
        <dbReference type="Rhea" id="RHEA-COMP:9629"/>
        <dbReference type="Rhea" id="RHEA-COMP:9630"/>
        <dbReference type="ChEBI" id="CHEBI:15378"/>
        <dbReference type="ChEBI" id="CHEBI:57783"/>
        <dbReference type="ChEBI" id="CHEBI:58349"/>
        <dbReference type="ChEBI" id="CHEBI:78456"/>
        <dbReference type="ChEBI" id="CHEBI:78457"/>
    </reaction>
    <physiologicalReaction direction="left-to-right" evidence="50">
        <dbReference type="Rhea" id="RHEA:41825"/>
    </physiologicalReaction>
</comment>
<comment type="catalytic activity">
    <reaction evidence="57">
        <text>(2E)-tetradecenoyl-[ACP] + NADPH + H(+) = tetradecanoyl-[ACP] + NADP(+)</text>
        <dbReference type="Rhea" id="RHEA:41896"/>
        <dbReference type="Rhea" id="RHEA-COMP:9647"/>
        <dbReference type="Rhea" id="RHEA-COMP:9648"/>
        <dbReference type="ChEBI" id="CHEBI:15378"/>
        <dbReference type="ChEBI" id="CHEBI:57783"/>
        <dbReference type="ChEBI" id="CHEBI:58349"/>
        <dbReference type="ChEBI" id="CHEBI:78475"/>
        <dbReference type="ChEBI" id="CHEBI:78477"/>
    </reaction>
    <physiologicalReaction direction="left-to-right" evidence="57">
        <dbReference type="Rhea" id="RHEA:41897"/>
    </physiologicalReaction>
</comment>
<evidence type="ECO:0000256" key="4">
    <source>
        <dbReference type="ARBA" id="ARBA00012873"/>
    </source>
</evidence>
<dbReference type="PROSITE" id="PS52004">
    <property type="entry name" value="KS3_2"/>
    <property type="match status" value="1"/>
</dbReference>
<feature type="region of interest" description="N-terminal hotdog fold" evidence="64">
    <location>
        <begin position="854"/>
        <end position="966"/>
    </location>
</feature>
<keyword evidence="9" id="KW-0444">Lipid biosynthesis</keyword>
<comment type="catalytic activity">
    <reaction evidence="31">
        <text>(3R)-hydroxybutanoyl-[ACP] = (2E)-butenoyl-[ACP] + H2O</text>
        <dbReference type="Rhea" id="RHEA:41808"/>
        <dbReference type="Rhea" id="RHEA-COMP:9626"/>
        <dbReference type="Rhea" id="RHEA-COMP:9627"/>
        <dbReference type="ChEBI" id="CHEBI:15377"/>
        <dbReference type="ChEBI" id="CHEBI:78451"/>
        <dbReference type="ChEBI" id="CHEBI:78453"/>
    </reaction>
    <physiologicalReaction direction="left-to-right" evidence="31">
        <dbReference type="Rhea" id="RHEA:41809"/>
    </physiologicalReaction>
</comment>
<comment type="catalytic activity">
    <reaction evidence="62">
        <text>(2E)-decenoyl-[ACP] + NADPH + H(+) = decanoyl-[ACP] + NADP(+)</text>
        <dbReference type="Rhea" id="RHEA:41864"/>
        <dbReference type="Rhea" id="RHEA-COMP:9639"/>
        <dbReference type="Rhea" id="RHEA-COMP:9640"/>
        <dbReference type="ChEBI" id="CHEBI:15378"/>
        <dbReference type="ChEBI" id="CHEBI:57783"/>
        <dbReference type="ChEBI" id="CHEBI:58349"/>
        <dbReference type="ChEBI" id="CHEBI:78467"/>
        <dbReference type="ChEBI" id="CHEBI:78468"/>
    </reaction>
    <physiologicalReaction direction="left-to-right" evidence="62">
        <dbReference type="Rhea" id="RHEA:41865"/>
    </physiologicalReaction>
</comment>
<comment type="catalytic activity">
    <reaction evidence="23">
        <text>(3R)-hydroxyoctanoyl-[ACP] = (2E)-octenoyl-[ACP] + H2O</text>
        <dbReference type="Rhea" id="RHEA:41844"/>
        <dbReference type="Rhea" id="RHEA-COMP:9634"/>
        <dbReference type="Rhea" id="RHEA-COMP:9635"/>
        <dbReference type="ChEBI" id="CHEBI:15377"/>
        <dbReference type="ChEBI" id="CHEBI:78461"/>
        <dbReference type="ChEBI" id="CHEBI:78462"/>
    </reaction>
    <physiologicalReaction direction="left-to-right" evidence="23">
        <dbReference type="Rhea" id="RHEA:41845"/>
    </physiologicalReaction>
</comment>
<dbReference type="Pfam" id="PF00109">
    <property type="entry name" value="ketoacyl-synt"/>
    <property type="match status" value="1"/>
</dbReference>
<dbReference type="Gene3D" id="3.40.50.150">
    <property type="entry name" value="Vaccinia Virus protein VP39"/>
    <property type="match status" value="1"/>
</dbReference>
<reference evidence="68" key="1">
    <citation type="submission" date="2020-07" db="EMBL/GenBank/DDBJ databases">
        <title>Multicomponent nature underlies the extraordinary mechanical properties of spider dragline silk.</title>
        <authorList>
            <person name="Kono N."/>
            <person name="Nakamura H."/>
            <person name="Mori M."/>
            <person name="Yoshida Y."/>
            <person name="Ohtoshi R."/>
            <person name="Malay A.D."/>
            <person name="Moran D.A.P."/>
            <person name="Tomita M."/>
            <person name="Numata K."/>
            <person name="Arakawa K."/>
        </authorList>
    </citation>
    <scope>NUCLEOTIDE SEQUENCE</scope>
</reference>
<dbReference type="GO" id="GO:0016297">
    <property type="term" value="F:fatty acyl-[ACP] hydrolase activity"/>
    <property type="evidence" value="ECO:0007669"/>
    <property type="project" value="UniProtKB-EC"/>
</dbReference>
<keyword evidence="22" id="KW-0511">Multifunctional enzyme</keyword>
<dbReference type="SMART" id="SM00827">
    <property type="entry name" value="PKS_AT"/>
    <property type="match status" value="1"/>
</dbReference>
<evidence type="ECO:0000256" key="42">
    <source>
        <dbReference type="ARBA" id="ARBA00047897"/>
    </source>
</evidence>